<sequence length="314" mass="34478">MMMMRKQKQVEKKTNTFLLQKSATKEYQITAPNDDDQYHSKVTTIVTKKSPPQIEFPTSPQLIFGEEIIHFSHPQHPLSMVNLPDLFICVGCKEYGSGKRFVCQQCDYQLHDFCALAPPALNAHPFHSQHAILFHSKPVKSGMTKSKCDVCGKPTKGYTFLCTACAFQMHPCCAMLNTEIDFPNHPHTLKLTPSSTATSSAATNTDHSTPIVCNECKKRRSGKVYRCTVCNYNLHAFCAKSKVNGLEANGIRVPEKPSVLSAAAKVASQVVIEFIGGFVEGLGENLGEVLVQNITKGGSGTLTSANNTPSKPRK</sequence>
<feature type="domain" description="DC1" evidence="2">
    <location>
        <begin position="71"/>
        <end position="115"/>
    </location>
</feature>
<organism evidence="3 4">
    <name type="scientific">Pisum sativum</name>
    <name type="common">Garden pea</name>
    <name type="synonym">Lathyrus oleraceus</name>
    <dbReference type="NCBI Taxonomy" id="3888"/>
    <lineage>
        <taxon>Eukaryota</taxon>
        <taxon>Viridiplantae</taxon>
        <taxon>Streptophyta</taxon>
        <taxon>Embryophyta</taxon>
        <taxon>Tracheophyta</taxon>
        <taxon>Spermatophyta</taxon>
        <taxon>Magnoliopsida</taxon>
        <taxon>eudicotyledons</taxon>
        <taxon>Gunneridae</taxon>
        <taxon>Pentapetalae</taxon>
        <taxon>rosids</taxon>
        <taxon>fabids</taxon>
        <taxon>Fabales</taxon>
        <taxon>Fabaceae</taxon>
        <taxon>Papilionoideae</taxon>
        <taxon>50 kb inversion clade</taxon>
        <taxon>NPAAA clade</taxon>
        <taxon>Hologalegina</taxon>
        <taxon>IRL clade</taxon>
        <taxon>Fabeae</taxon>
        <taxon>Lathyrus</taxon>
    </lineage>
</organism>
<dbReference type="PANTHER" id="PTHR47841:SF3">
    <property type="entry name" value="OS09G0492800 PROTEIN"/>
    <property type="match status" value="1"/>
</dbReference>
<feature type="domain" description="DC1" evidence="2">
    <location>
        <begin position="184"/>
        <end position="239"/>
    </location>
</feature>
<dbReference type="Proteomes" id="UP001058974">
    <property type="component" value="Chromosome 6"/>
</dbReference>
<dbReference type="Pfam" id="PF03107">
    <property type="entry name" value="C1_2"/>
    <property type="match status" value="3"/>
</dbReference>
<dbReference type="PANTHER" id="PTHR47841">
    <property type="entry name" value="DIACYLGLYCEROL KINASE THETA-LIKE-RELATED"/>
    <property type="match status" value="1"/>
</dbReference>
<reference evidence="3 4" key="1">
    <citation type="journal article" date="2022" name="Nat. Genet.">
        <title>Improved pea reference genome and pan-genome highlight genomic features and evolutionary characteristics.</title>
        <authorList>
            <person name="Yang T."/>
            <person name="Liu R."/>
            <person name="Luo Y."/>
            <person name="Hu S."/>
            <person name="Wang D."/>
            <person name="Wang C."/>
            <person name="Pandey M.K."/>
            <person name="Ge S."/>
            <person name="Xu Q."/>
            <person name="Li N."/>
            <person name="Li G."/>
            <person name="Huang Y."/>
            <person name="Saxena R.K."/>
            <person name="Ji Y."/>
            <person name="Li M."/>
            <person name="Yan X."/>
            <person name="He Y."/>
            <person name="Liu Y."/>
            <person name="Wang X."/>
            <person name="Xiang C."/>
            <person name="Varshney R.K."/>
            <person name="Ding H."/>
            <person name="Gao S."/>
            <person name="Zong X."/>
        </authorList>
    </citation>
    <scope>NUCLEOTIDE SEQUENCE [LARGE SCALE GENOMIC DNA]</scope>
    <source>
        <strain evidence="3 4">cv. Zhongwan 6</strain>
    </source>
</reference>
<dbReference type="AlphaFoldDB" id="A0A9D4W8G9"/>
<dbReference type="InterPro" id="IPR046349">
    <property type="entry name" value="C1-like_sf"/>
</dbReference>
<dbReference type="Gramene" id="PSAT_LOCUS26583_t1">
    <property type="protein sequence ID" value="CAL5207835.1"/>
    <property type="gene ID" value="PSAT_LOCUS26583"/>
</dbReference>
<accession>A0A9D4W8G9</accession>
<evidence type="ECO:0000259" key="2">
    <source>
        <dbReference type="Pfam" id="PF03107"/>
    </source>
</evidence>
<name>A0A9D4W8G9_PEA</name>
<proteinExistence type="predicted"/>
<keyword evidence="1" id="KW-0677">Repeat</keyword>
<dbReference type="SUPFAM" id="SSF57889">
    <property type="entry name" value="Cysteine-rich domain"/>
    <property type="match status" value="2"/>
</dbReference>
<dbReference type="OrthoDB" id="1909414at2759"/>
<gene>
    <name evidence="3" type="ORF">KIW84_063063</name>
</gene>
<evidence type="ECO:0000256" key="1">
    <source>
        <dbReference type="ARBA" id="ARBA00022737"/>
    </source>
</evidence>
<feature type="domain" description="DC1" evidence="2">
    <location>
        <begin position="126"/>
        <end position="174"/>
    </location>
</feature>
<dbReference type="Gramene" id="Psat06G0306300-T1">
    <property type="protein sequence ID" value="KAI5397092.1"/>
    <property type="gene ID" value="KIW84_063063"/>
</dbReference>
<dbReference type="Gramene" id="Psat6g132280.1">
    <property type="protein sequence ID" value="Psat6g132280.1.cds"/>
    <property type="gene ID" value="Psat6g132280"/>
</dbReference>
<keyword evidence="4" id="KW-1185">Reference proteome</keyword>
<dbReference type="EMBL" id="JAMSHJ010000006">
    <property type="protein sequence ID" value="KAI5397092.1"/>
    <property type="molecule type" value="Genomic_DNA"/>
</dbReference>
<protein>
    <recommendedName>
        <fullName evidence="2">DC1 domain-containing protein</fullName>
    </recommendedName>
</protein>
<dbReference type="InterPro" id="IPR004146">
    <property type="entry name" value="DC1"/>
</dbReference>
<evidence type="ECO:0000313" key="4">
    <source>
        <dbReference type="Proteomes" id="UP001058974"/>
    </source>
</evidence>
<evidence type="ECO:0000313" key="3">
    <source>
        <dbReference type="EMBL" id="KAI5397092.1"/>
    </source>
</evidence>
<comment type="caution">
    <text evidence="3">The sequence shown here is derived from an EMBL/GenBank/DDBJ whole genome shotgun (WGS) entry which is preliminary data.</text>
</comment>